<evidence type="ECO:0000256" key="7">
    <source>
        <dbReference type="SAM" id="MobiDB-lite"/>
    </source>
</evidence>
<dbReference type="GeneID" id="98140114"/>
<dbReference type="InterPro" id="IPR036864">
    <property type="entry name" value="Zn2-C6_fun-type_DNA-bd_sf"/>
</dbReference>
<sequence length="696" mass="78159">MADVHPEITSSNPLPSAKPQRVLSCVLCQQRKVRCDRTFPCANCLRAKVQCIPASQVPRRRKRRFPERELLGRLREYESLLRQNDIKFNPLHGEPVDNAAAHGSPGVESADERQPDSSRPSASPKSTPKSFWHAINQLSPEPDIGASAPPPSMTETVVKKAWDQAFGTHDPLFGAQDMPGDLSELHPQPSQIFRLWQIYLDNVDPLFKVTHTPTLQSRIIEAIGDLKNNKPPLDALMFSIYCIATLSVMPYECDALIGPSRDDVLAGYQVSCRKALVRAQFLRSDDRDCLTALYLYLVSLRPTADPRTMSSMLGIAIRSAQRMGIHDESTLSKYSPFEAEMRRRLWWALVLFDTRIGEMADYRTTTLTPLWDCKIPLNVNDSDLRPEMTNNPVVQGRSSEALFAVVRSEVGDFLRNSSFHLEFSCPALKSVARTKPCSSSEADELAAMETLLEDKYLQSCDPENPLHFITMWTTRAALAKCSLVNHYSKYSPGRQTEAQRDAAVFHALRMLDCDTNILSSSSVKRYFWLMHFYFPFPAYLHILQDLRKRPLSRHAEQSWTSLSKNFEARAHCLRHVSPNLLFRTITSIVFHAWESAESAVRQAGRSPVTPTIVSTMKHWLSQGSIGPGSENTSETAVGGNTTLWPTQVNTALGFQDPAPAMAYPGLGPWFAFDIAEQTVDSDGQNQPDWSFLSWGL</sequence>
<keyword evidence="10" id="KW-1185">Reference proteome</keyword>
<dbReference type="SMART" id="SM00906">
    <property type="entry name" value="Fungal_trans"/>
    <property type="match status" value="1"/>
</dbReference>
<organism evidence="9 10">
    <name type="scientific">Aspergillus lucknowensis</name>
    <dbReference type="NCBI Taxonomy" id="176173"/>
    <lineage>
        <taxon>Eukaryota</taxon>
        <taxon>Fungi</taxon>
        <taxon>Dikarya</taxon>
        <taxon>Ascomycota</taxon>
        <taxon>Pezizomycotina</taxon>
        <taxon>Eurotiomycetes</taxon>
        <taxon>Eurotiomycetidae</taxon>
        <taxon>Eurotiales</taxon>
        <taxon>Aspergillaceae</taxon>
        <taxon>Aspergillus</taxon>
        <taxon>Aspergillus subgen. Nidulantes</taxon>
    </lineage>
</organism>
<dbReference type="InterPro" id="IPR007219">
    <property type="entry name" value="XnlR_reg_dom"/>
</dbReference>
<evidence type="ECO:0000256" key="3">
    <source>
        <dbReference type="ARBA" id="ARBA00023015"/>
    </source>
</evidence>
<keyword evidence="2" id="KW-0479">Metal-binding</keyword>
<evidence type="ECO:0000256" key="2">
    <source>
        <dbReference type="ARBA" id="ARBA00022723"/>
    </source>
</evidence>
<dbReference type="EMBL" id="JBFXLQ010000003">
    <property type="protein sequence ID" value="KAL2871713.1"/>
    <property type="molecule type" value="Genomic_DNA"/>
</dbReference>
<evidence type="ECO:0000256" key="4">
    <source>
        <dbReference type="ARBA" id="ARBA00023125"/>
    </source>
</evidence>
<feature type="compositionally biased region" description="Polar residues" evidence="7">
    <location>
        <begin position="117"/>
        <end position="129"/>
    </location>
</feature>
<keyword evidence="5" id="KW-0804">Transcription</keyword>
<keyword evidence="4" id="KW-0238">DNA-binding</keyword>
<name>A0ABR4M528_9EURO</name>
<dbReference type="InterPro" id="IPR001138">
    <property type="entry name" value="Zn2Cys6_DnaBD"/>
</dbReference>
<comment type="subcellular location">
    <subcellularLocation>
        <location evidence="1">Nucleus</location>
    </subcellularLocation>
</comment>
<gene>
    <name evidence="9" type="ORF">BJX67DRAFT_167727</name>
</gene>
<evidence type="ECO:0000313" key="10">
    <source>
        <dbReference type="Proteomes" id="UP001610432"/>
    </source>
</evidence>
<evidence type="ECO:0000256" key="1">
    <source>
        <dbReference type="ARBA" id="ARBA00004123"/>
    </source>
</evidence>
<dbReference type="RefSeq" id="XP_070890692.1">
    <property type="nucleotide sequence ID" value="XM_071025042.1"/>
</dbReference>
<reference evidence="9 10" key="1">
    <citation type="submission" date="2024-07" db="EMBL/GenBank/DDBJ databases">
        <title>Section-level genome sequencing and comparative genomics of Aspergillus sections Usti and Cavernicolus.</title>
        <authorList>
            <consortium name="Lawrence Berkeley National Laboratory"/>
            <person name="Nybo J.L."/>
            <person name="Vesth T.C."/>
            <person name="Theobald S."/>
            <person name="Frisvad J.C."/>
            <person name="Larsen T.O."/>
            <person name="Kjaerboelling I."/>
            <person name="Rothschild-Mancinelli K."/>
            <person name="Lyhne E.K."/>
            <person name="Kogle M.E."/>
            <person name="Barry K."/>
            <person name="Clum A."/>
            <person name="Na H."/>
            <person name="Ledsgaard L."/>
            <person name="Lin J."/>
            <person name="Lipzen A."/>
            <person name="Kuo A."/>
            <person name="Riley R."/>
            <person name="Mondo S."/>
            <person name="Labutti K."/>
            <person name="Haridas S."/>
            <person name="Pangalinan J."/>
            <person name="Salamov A.A."/>
            <person name="Simmons B.A."/>
            <person name="Magnuson J.K."/>
            <person name="Chen J."/>
            <person name="Drula E."/>
            <person name="Henrissat B."/>
            <person name="Wiebenga A."/>
            <person name="Lubbers R.J."/>
            <person name="Gomes A.C."/>
            <person name="Macurrencykelacurrency M.R."/>
            <person name="Stajich J."/>
            <person name="Grigoriev I.V."/>
            <person name="Mortensen U.H."/>
            <person name="De Vries R.P."/>
            <person name="Baker S.E."/>
            <person name="Andersen M.R."/>
        </authorList>
    </citation>
    <scope>NUCLEOTIDE SEQUENCE [LARGE SCALE GENOMIC DNA]</scope>
    <source>
        <strain evidence="9 10">CBS 449.75</strain>
    </source>
</reference>
<feature type="region of interest" description="Disordered" evidence="7">
    <location>
        <begin position="88"/>
        <end position="129"/>
    </location>
</feature>
<feature type="domain" description="Zn(2)-C6 fungal-type" evidence="8">
    <location>
        <begin position="24"/>
        <end position="51"/>
    </location>
</feature>
<dbReference type="Pfam" id="PF04082">
    <property type="entry name" value="Fungal_trans"/>
    <property type="match status" value="1"/>
</dbReference>
<dbReference type="SUPFAM" id="SSF57701">
    <property type="entry name" value="Zn2/Cys6 DNA-binding domain"/>
    <property type="match status" value="1"/>
</dbReference>
<evidence type="ECO:0000256" key="6">
    <source>
        <dbReference type="ARBA" id="ARBA00023242"/>
    </source>
</evidence>
<keyword evidence="3" id="KW-0805">Transcription regulation</keyword>
<dbReference type="CDD" id="cd00067">
    <property type="entry name" value="GAL4"/>
    <property type="match status" value="1"/>
</dbReference>
<evidence type="ECO:0000256" key="5">
    <source>
        <dbReference type="ARBA" id="ARBA00023163"/>
    </source>
</evidence>
<proteinExistence type="predicted"/>
<dbReference type="PANTHER" id="PTHR31001">
    <property type="entry name" value="UNCHARACTERIZED TRANSCRIPTIONAL REGULATORY PROTEIN"/>
    <property type="match status" value="1"/>
</dbReference>
<comment type="caution">
    <text evidence="9">The sequence shown here is derived from an EMBL/GenBank/DDBJ whole genome shotgun (WGS) entry which is preliminary data.</text>
</comment>
<dbReference type="InterPro" id="IPR050613">
    <property type="entry name" value="Sec_Metabolite_Reg"/>
</dbReference>
<evidence type="ECO:0000313" key="9">
    <source>
        <dbReference type="EMBL" id="KAL2871713.1"/>
    </source>
</evidence>
<evidence type="ECO:0000259" key="8">
    <source>
        <dbReference type="PROSITE" id="PS50048"/>
    </source>
</evidence>
<accession>A0ABR4M528</accession>
<dbReference type="Pfam" id="PF00172">
    <property type="entry name" value="Zn_clus"/>
    <property type="match status" value="1"/>
</dbReference>
<dbReference type="Gene3D" id="4.10.240.10">
    <property type="entry name" value="Zn(2)-C6 fungal-type DNA-binding domain"/>
    <property type="match status" value="1"/>
</dbReference>
<dbReference type="SMART" id="SM00066">
    <property type="entry name" value="GAL4"/>
    <property type="match status" value="1"/>
</dbReference>
<dbReference type="PROSITE" id="PS50048">
    <property type="entry name" value="ZN2_CY6_FUNGAL_2"/>
    <property type="match status" value="1"/>
</dbReference>
<dbReference type="PANTHER" id="PTHR31001:SF45">
    <property type="entry name" value="ZN(II)2CYS6 TRANSCRIPTION FACTOR (EUROFUNG)"/>
    <property type="match status" value="1"/>
</dbReference>
<protein>
    <recommendedName>
        <fullName evidence="8">Zn(2)-C6 fungal-type domain-containing protein</fullName>
    </recommendedName>
</protein>
<keyword evidence="6" id="KW-0539">Nucleus</keyword>
<dbReference type="CDD" id="cd12148">
    <property type="entry name" value="fungal_TF_MHR"/>
    <property type="match status" value="1"/>
</dbReference>
<dbReference type="Proteomes" id="UP001610432">
    <property type="component" value="Unassembled WGS sequence"/>
</dbReference>